<reference evidence="2 3" key="1">
    <citation type="journal article" date="2012" name="Genome Biol.">
        <title>Genome and low-iron response of an oceanic diatom adapted to chronic iron limitation.</title>
        <authorList>
            <person name="Lommer M."/>
            <person name="Specht M."/>
            <person name="Roy A.S."/>
            <person name="Kraemer L."/>
            <person name="Andreson R."/>
            <person name="Gutowska M.A."/>
            <person name="Wolf J."/>
            <person name="Bergner S.V."/>
            <person name="Schilhabel M.B."/>
            <person name="Klostermeier U.C."/>
            <person name="Beiko R.G."/>
            <person name="Rosenstiel P."/>
            <person name="Hippler M."/>
            <person name="Laroche J."/>
        </authorList>
    </citation>
    <scope>NUCLEOTIDE SEQUENCE [LARGE SCALE GENOMIC DNA]</scope>
    <source>
        <strain evidence="2 3">CCMP1005</strain>
    </source>
</reference>
<name>K0SF32_THAOC</name>
<feature type="non-terminal residue" evidence="2">
    <location>
        <position position="1"/>
    </location>
</feature>
<feature type="compositionally biased region" description="Acidic residues" evidence="1">
    <location>
        <begin position="201"/>
        <end position="211"/>
    </location>
</feature>
<feature type="compositionally biased region" description="Basic residues" evidence="1">
    <location>
        <begin position="239"/>
        <end position="251"/>
    </location>
</feature>
<feature type="compositionally biased region" description="Polar residues" evidence="1">
    <location>
        <begin position="274"/>
        <end position="283"/>
    </location>
</feature>
<accession>K0SF32</accession>
<comment type="caution">
    <text evidence="2">The sequence shown here is derived from an EMBL/GenBank/DDBJ whole genome shotgun (WGS) entry which is preliminary data.</text>
</comment>
<evidence type="ECO:0000313" key="3">
    <source>
        <dbReference type="Proteomes" id="UP000266841"/>
    </source>
</evidence>
<feature type="region of interest" description="Disordered" evidence="1">
    <location>
        <begin position="147"/>
        <end position="301"/>
    </location>
</feature>
<organism evidence="2 3">
    <name type="scientific">Thalassiosira oceanica</name>
    <name type="common">Marine diatom</name>
    <dbReference type="NCBI Taxonomy" id="159749"/>
    <lineage>
        <taxon>Eukaryota</taxon>
        <taxon>Sar</taxon>
        <taxon>Stramenopiles</taxon>
        <taxon>Ochrophyta</taxon>
        <taxon>Bacillariophyta</taxon>
        <taxon>Coscinodiscophyceae</taxon>
        <taxon>Thalassiosirophycidae</taxon>
        <taxon>Thalassiosirales</taxon>
        <taxon>Thalassiosiraceae</taxon>
        <taxon>Thalassiosira</taxon>
    </lineage>
</organism>
<feature type="compositionally biased region" description="Basic and acidic residues" evidence="1">
    <location>
        <begin position="148"/>
        <end position="167"/>
    </location>
</feature>
<gene>
    <name evidence="2" type="ORF">THAOC_15718</name>
</gene>
<evidence type="ECO:0000313" key="2">
    <source>
        <dbReference type="EMBL" id="EJK63609.1"/>
    </source>
</evidence>
<keyword evidence="3" id="KW-1185">Reference proteome</keyword>
<dbReference type="EMBL" id="AGNL01018127">
    <property type="protein sequence ID" value="EJK63609.1"/>
    <property type="molecule type" value="Genomic_DNA"/>
</dbReference>
<dbReference type="AlphaFoldDB" id="K0SF32"/>
<dbReference type="Proteomes" id="UP000266841">
    <property type="component" value="Unassembled WGS sequence"/>
</dbReference>
<proteinExistence type="predicted"/>
<evidence type="ECO:0000256" key="1">
    <source>
        <dbReference type="SAM" id="MobiDB-lite"/>
    </source>
</evidence>
<sequence length="334" mass="37035">EGRAAAVQADARAKRRFLLGHPSIANLTVLQAIKGGRAQRGFVEGLVTRTNGVAPLLKITRDDINDEVKRRKKKKKKEAESREIGYLVKRRKAARAQLEADKVSKKESKLRQLATNDRDVKKRMAKLGNKYKPTVSDLKVLVGFKKKKGDDAMPKQPKKKDWLDRYNKTKGRPTPNVSLAESDEDDVSQLEGVALEAAEASTEESTNDDGEVVIRRTRRHEHVDLCQDSDGDGSDDGRRRRGRRRRRRRLRGVASGPNRTSPGASRGQYRAETSAATAKSPQNRYVEITHSTPRGIAPQPASLLENLDADSKSRAQGLSFAPPVGAVRRAEHAA</sequence>
<protein>
    <submittedName>
        <fullName evidence="2">Uncharacterized protein</fullName>
    </submittedName>
</protein>